<dbReference type="Gene3D" id="1.10.510.10">
    <property type="entry name" value="Transferase(Phosphotransferase) domain 1"/>
    <property type="match status" value="1"/>
</dbReference>
<keyword evidence="2" id="KW-0808">Transferase</keyword>
<reference evidence="8" key="1">
    <citation type="submission" date="2023-10" db="EMBL/GenBank/DDBJ databases">
        <authorList>
            <person name="Chen Y."/>
            <person name="Shah S."/>
            <person name="Dougan E. K."/>
            <person name="Thang M."/>
            <person name="Chan C."/>
        </authorList>
    </citation>
    <scope>NUCLEOTIDE SEQUENCE [LARGE SCALE GENOMIC DNA]</scope>
</reference>
<evidence type="ECO:0000256" key="5">
    <source>
        <dbReference type="ARBA" id="ARBA00022840"/>
    </source>
</evidence>
<evidence type="ECO:0000313" key="8">
    <source>
        <dbReference type="EMBL" id="CAK0882881.1"/>
    </source>
</evidence>
<evidence type="ECO:0000256" key="2">
    <source>
        <dbReference type="ARBA" id="ARBA00022679"/>
    </source>
</evidence>
<proteinExistence type="predicted"/>
<feature type="domain" description="Protein kinase" evidence="7">
    <location>
        <begin position="1"/>
        <end position="234"/>
    </location>
</feature>
<evidence type="ECO:0000256" key="4">
    <source>
        <dbReference type="ARBA" id="ARBA00022777"/>
    </source>
</evidence>
<dbReference type="Pfam" id="PF00069">
    <property type="entry name" value="Pkinase"/>
    <property type="match status" value="1"/>
</dbReference>
<organism evidence="8 9">
    <name type="scientific">Prorocentrum cordatum</name>
    <dbReference type="NCBI Taxonomy" id="2364126"/>
    <lineage>
        <taxon>Eukaryota</taxon>
        <taxon>Sar</taxon>
        <taxon>Alveolata</taxon>
        <taxon>Dinophyceae</taxon>
        <taxon>Prorocentrales</taxon>
        <taxon>Prorocentraceae</taxon>
        <taxon>Prorocentrum</taxon>
    </lineage>
</organism>
<evidence type="ECO:0000313" key="9">
    <source>
        <dbReference type="Proteomes" id="UP001189429"/>
    </source>
</evidence>
<dbReference type="PANTHER" id="PTHR24346">
    <property type="entry name" value="MAP/MICROTUBULE AFFINITY-REGULATING KINASE"/>
    <property type="match status" value="1"/>
</dbReference>
<dbReference type="SUPFAM" id="SSF56112">
    <property type="entry name" value="Protein kinase-like (PK-like)"/>
    <property type="match status" value="1"/>
</dbReference>
<keyword evidence="4" id="KW-0418">Kinase</keyword>
<dbReference type="PANTHER" id="PTHR24346:SF82">
    <property type="entry name" value="KP78A-RELATED"/>
    <property type="match status" value="1"/>
</dbReference>
<dbReference type="Proteomes" id="UP001189429">
    <property type="component" value="Unassembled WGS sequence"/>
</dbReference>
<feature type="compositionally biased region" description="Basic and acidic residues" evidence="6">
    <location>
        <begin position="225"/>
        <end position="234"/>
    </location>
</feature>
<feature type="region of interest" description="Disordered" evidence="6">
    <location>
        <begin position="166"/>
        <end position="234"/>
    </location>
</feature>
<keyword evidence="9" id="KW-1185">Reference proteome</keyword>
<comment type="caution">
    <text evidence="8">The sequence shown here is derived from an EMBL/GenBank/DDBJ whole genome shotgun (WGS) entry which is preliminary data.</text>
</comment>
<keyword evidence="1" id="KW-0723">Serine/threonine-protein kinase</keyword>
<accession>A0ABN9W9H6</accession>
<dbReference type="InterPro" id="IPR000719">
    <property type="entry name" value="Prot_kinase_dom"/>
</dbReference>
<keyword evidence="3" id="KW-0547">Nucleotide-binding</keyword>
<gene>
    <name evidence="8" type="ORF">PCOR1329_LOCUS65267</name>
</gene>
<dbReference type="SMART" id="SM00220">
    <property type="entry name" value="S_TKc"/>
    <property type="match status" value="1"/>
</dbReference>
<dbReference type="EMBL" id="CAUYUJ010018349">
    <property type="protein sequence ID" value="CAK0882881.1"/>
    <property type="molecule type" value="Genomic_DNA"/>
</dbReference>
<name>A0ABN9W9H6_9DINO</name>
<evidence type="ECO:0000256" key="3">
    <source>
        <dbReference type="ARBA" id="ARBA00022741"/>
    </source>
</evidence>
<keyword evidence="5" id="KW-0067">ATP-binding</keyword>
<dbReference type="PROSITE" id="PS50011">
    <property type="entry name" value="PROTEIN_KINASE_DOM"/>
    <property type="match status" value="1"/>
</dbReference>
<evidence type="ECO:0000259" key="7">
    <source>
        <dbReference type="PROSITE" id="PS50011"/>
    </source>
</evidence>
<evidence type="ECO:0000256" key="1">
    <source>
        <dbReference type="ARBA" id="ARBA00022527"/>
    </source>
</evidence>
<dbReference type="InterPro" id="IPR011009">
    <property type="entry name" value="Kinase-like_dom_sf"/>
</dbReference>
<evidence type="ECO:0000256" key="6">
    <source>
        <dbReference type="SAM" id="MobiDB-lite"/>
    </source>
</evidence>
<protein>
    <recommendedName>
        <fullName evidence="7">Protein kinase domain-containing protein</fullName>
    </recommendedName>
</protein>
<feature type="compositionally biased region" description="Basic and acidic residues" evidence="6">
    <location>
        <begin position="166"/>
        <end position="175"/>
    </location>
</feature>
<sequence length="234" mass="25525">MCHSFSQVYLAFEFWGMENLHQRLLDQPGYRLDVKDAVDCTMQIAGALAHCHSRDVVHRQVSLKHIVMEDQSEMPFCRLVDFFQAALCPESTPLATPCGDLPRIAPEVVVDESYVAKPVDCWSLGVVLLEAAGGLGSMRQVVGWPEEAELEPTARRIKNIFSGEGSHARALDGHGRRSQRAGAGQSIRTARADSHGSGGHVCVAPLKAPGSGSLRPAPWRLGRPRGLERGRTPL</sequence>